<evidence type="ECO:0000256" key="1">
    <source>
        <dbReference type="ARBA" id="ARBA00010662"/>
    </source>
</evidence>
<keyword evidence="2" id="KW-0378">Hydrolase</keyword>
<keyword evidence="5" id="KW-1185">Reference proteome</keyword>
<dbReference type="InterPro" id="IPR005900">
    <property type="entry name" value="6-phosphogluconolactonase_DevB"/>
</dbReference>
<dbReference type="NCBIfam" id="TIGR01198">
    <property type="entry name" value="pgl"/>
    <property type="match status" value="1"/>
</dbReference>
<feature type="domain" description="Glucosamine/galactosamine-6-phosphate isomerase" evidence="3">
    <location>
        <begin position="21"/>
        <end position="238"/>
    </location>
</feature>
<evidence type="ECO:0000313" key="4">
    <source>
        <dbReference type="EMBL" id="CUG68498.1"/>
    </source>
</evidence>
<dbReference type="EC" id="3.1.1.31" evidence="2"/>
<dbReference type="EMBL" id="CYKH01000931">
    <property type="protein sequence ID" value="CUG68498.1"/>
    <property type="molecule type" value="Genomic_DNA"/>
</dbReference>
<dbReference type="GO" id="GO:0005975">
    <property type="term" value="P:carbohydrate metabolic process"/>
    <property type="evidence" value="ECO:0007669"/>
    <property type="project" value="UniProtKB-UniRule"/>
</dbReference>
<evidence type="ECO:0000256" key="2">
    <source>
        <dbReference type="RuleBase" id="RU365095"/>
    </source>
</evidence>
<evidence type="ECO:0000259" key="3">
    <source>
        <dbReference type="Pfam" id="PF01182"/>
    </source>
</evidence>
<proteinExistence type="inferred from homology"/>
<comment type="function">
    <text evidence="2">Hydrolysis of 6-phosphogluconolactone to 6-phosphogluconate.</text>
</comment>
<dbReference type="SUPFAM" id="SSF100950">
    <property type="entry name" value="NagB/RpiA/CoA transferase-like"/>
    <property type="match status" value="1"/>
</dbReference>
<dbReference type="OMA" id="IAMSQST"/>
<comment type="similarity">
    <text evidence="1 2">Belongs to the glucosamine/galactosamine-6-phosphate isomerase family. 6-phosphogluconolactonase subfamily.</text>
</comment>
<dbReference type="Proteomes" id="UP000051952">
    <property type="component" value="Unassembled WGS sequence"/>
</dbReference>
<dbReference type="InterPro" id="IPR039104">
    <property type="entry name" value="6PGL"/>
</dbReference>
<dbReference type="OrthoDB" id="432544at2759"/>
<gene>
    <name evidence="4" type="ORF">BSAL_83135</name>
</gene>
<protein>
    <recommendedName>
        <fullName evidence="2">6-phosphogluconolactonase</fullName>
        <shortName evidence="2">6PGL</shortName>
        <ecNumber evidence="2">3.1.1.31</ecNumber>
    </recommendedName>
</protein>
<reference evidence="5" key="1">
    <citation type="submission" date="2015-09" db="EMBL/GenBank/DDBJ databases">
        <authorList>
            <consortium name="Pathogen Informatics"/>
        </authorList>
    </citation>
    <scope>NUCLEOTIDE SEQUENCE [LARGE SCALE GENOMIC DNA]</scope>
    <source>
        <strain evidence="5">Lake Konstanz</strain>
    </source>
</reference>
<comment type="pathway">
    <text evidence="2">Carbohydrate degradation; pentose phosphate pathway; D-ribulose 5-phosphate from D-glucose 6-phosphate (oxidative stage): step 2/3.</text>
</comment>
<dbReference type="Pfam" id="PF01182">
    <property type="entry name" value="Glucosamine_iso"/>
    <property type="match status" value="1"/>
</dbReference>
<dbReference type="InterPro" id="IPR037171">
    <property type="entry name" value="NagB/RpiA_transferase-like"/>
</dbReference>
<sequence length="262" mass="27998">MPIKTVVCEDNAALISTALQSVVALIDGEQKRNTTTVGELQSRVSLALSGGSTPKALYAAMKAHHLPLASSAVQYYFGDVRMVPDSSPDSNFLMAFEQLLHAVPTKHVTKIETVDISAADSAAAFEAALLTQLPLNESGCPQFDIVLLGVGPDGHTASLFPGTPASKETERFAVPCMPNEGITPYVERVTITRRVIQAARHVIVMAAGKDKQWVLDGILASDEDVASTENFRVPVARLLRECTGDVQLLVNRDMVKDGAASL</sequence>
<organism evidence="4 5">
    <name type="scientific">Bodo saltans</name>
    <name type="common">Flagellated protozoan</name>
    <dbReference type="NCBI Taxonomy" id="75058"/>
    <lineage>
        <taxon>Eukaryota</taxon>
        <taxon>Discoba</taxon>
        <taxon>Euglenozoa</taxon>
        <taxon>Kinetoplastea</taxon>
        <taxon>Metakinetoplastina</taxon>
        <taxon>Eubodonida</taxon>
        <taxon>Bodonidae</taxon>
        <taxon>Bodo</taxon>
    </lineage>
</organism>
<comment type="catalytic activity">
    <reaction evidence="2">
        <text>6-phospho-D-glucono-1,5-lactone + H2O = 6-phospho-D-gluconate + H(+)</text>
        <dbReference type="Rhea" id="RHEA:12556"/>
        <dbReference type="ChEBI" id="CHEBI:15377"/>
        <dbReference type="ChEBI" id="CHEBI:15378"/>
        <dbReference type="ChEBI" id="CHEBI:57955"/>
        <dbReference type="ChEBI" id="CHEBI:58759"/>
        <dbReference type="EC" id="3.1.1.31"/>
    </reaction>
</comment>
<dbReference type="AlphaFoldDB" id="A0A0S4J8H1"/>
<dbReference type="PANTHER" id="PTHR11054">
    <property type="entry name" value="6-PHOSPHOGLUCONOLACTONASE"/>
    <property type="match status" value="1"/>
</dbReference>
<dbReference type="PANTHER" id="PTHR11054:SF0">
    <property type="entry name" value="6-PHOSPHOGLUCONOLACTONASE"/>
    <property type="match status" value="1"/>
</dbReference>
<dbReference type="Gene3D" id="3.40.50.1360">
    <property type="match status" value="1"/>
</dbReference>
<dbReference type="InterPro" id="IPR006148">
    <property type="entry name" value="Glc/Gal-6P_isomerase"/>
</dbReference>
<dbReference type="UniPathway" id="UPA00115">
    <property type="reaction ID" value="UER00409"/>
</dbReference>
<dbReference type="GO" id="GO:0017057">
    <property type="term" value="F:6-phosphogluconolactonase activity"/>
    <property type="evidence" value="ECO:0007669"/>
    <property type="project" value="UniProtKB-UniRule"/>
</dbReference>
<evidence type="ECO:0000313" key="5">
    <source>
        <dbReference type="Proteomes" id="UP000051952"/>
    </source>
</evidence>
<dbReference type="VEuPathDB" id="TriTrypDB:BSAL_83135"/>
<dbReference type="CDD" id="cd01400">
    <property type="entry name" value="6PGL"/>
    <property type="match status" value="1"/>
</dbReference>
<dbReference type="GO" id="GO:0006098">
    <property type="term" value="P:pentose-phosphate shunt"/>
    <property type="evidence" value="ECO:0007669"/>
    <property type="project" value="UniProtKB-UniPathway"/>
</dbReference>
<accession>A0A0S4J8H1</accession>
<name>A0A0S4J8H1_BODSA</name>